<feature type="region of interest" description="Disordered" evidence="1">
    <location>
        <begin position="69"/>
        <end position="100"/>
    </location>
</feature>
<gene>
    <name evidence="2" type="ORF">TSAR_013471</name>
</gene>
<reference evidence="2 3" key="1">
    <citation type="journal article" date="2017" name="Curr. Biol.">
        <title>The Evolution of Venom by Co-option of Single-Copy Genes.</title>
        <authorList>
            <person name="Martinson E.O."/>
            <person name="Mrinalini"/>
            <person name="Kelkar Y.D."/>
            <person name="Chang C.H."/>
            <person name="Werren J.H."/>
        </authorList>
    </citation>
    <scope>NUCLEOTIDE SEQUENCE [LARGE SCALE GENOMIC DNA]</scope>
    <source>
        <strain evidence="2 3">Alberta</strain>
        <tissue evidence="2">Whole body</tissue>
    </source>
</reference>
<protein>
    <submittedName>
        <fullName evidence="2">Uncharacterized protein</fullName>
    </submittedName>
</protein>
<dbReference type="AlphaFoldDB" id="A0A232EJ72"/>
<accession>A0A232EJ72</accession>
<organism evidence="2 3">
    <name type="scientific">Trichomalopsis sarcophagae</name>
    <dbReference type="NCBI Taxonomy" id="543379"/>
    <lineage>
        <taxon>Eukaryota</taxon>
        <taxon>Metazoa</taxon>
        <taxon>Ecdysozoa</taxon>
        <taxon>Arthropoda</taxon>
        <taxon>Hexapoda</taxon>
        <taxon>Insecta</taxon>
        <taxon>Pterygota</taxon>
        <taxon>Neoptera</taxon>
        <taxon>Endopterygota</taxon>
        <taxon>Hymenoptera</taxon>
        <taxon>Apocrita</taxon>
        <taxon>Proctotrupomorpha</taxon>
        <taxon>Chalcidoidea</taxon>
        <taxon>Pteromalidae</taxon>
        <taxon>Pteromalinae</taxon>
        <taxon>Trichomalopsis</taxon>
    </lineage>
</organism>
<dbReference type="Proteomes" id="UP000215335">
    <property type="component" value="Unassembled WGS sequence"/>
</dbReference>
<evidence type="ECO:0000313" key="3">
    <source>
        <dbReference type="Proteomes" id="UP000215335"/>
    </source>
</evidence>
<comment type="caution">
    <text evidence="2">The sequence shown here is derived from an EMBL/GenBank/DDBJ whole genome shotgun (WGS) entry which is preliminary data.</text>
</comment>
<evidence type="ECO:0000313" key="2">
    <source>
        <dbReference type="EMBL" id="OXU18358.1"/>
    </source>
</evidence>
<sequence length="209" mass="24207">MPIINSSVNSHRVDREGVGGIGRRALSVARDALLPRERIVELLLRGDFDRRKRRPHRWPLRLEERPQYRQGGTGEQVERLREPIRAQSSAGGRENRASRFLPRPRRQLRLRFGTADLEGASLDQRSRTACLRRLVQRVRYQSESRGDRLHIGYGSNRKRHVQRNPALGVGPGGRPLRVSRQGDAGLPQILDVHFVLRWLGKRYRSLQRR</sequence>
<dbReference type="EMBL" id="NNAY01004108">
    <property type="protein sequence ID" value="OXU18358.1"/>
    <property type="molecule type" value="Genomic_DNA"/>
</dbReference>
<name>A0A232EJ72_9HYME</name>
<evidence type="ECO:0000256" key="1">
    <source>
        <dbReference type="SAM" id="MobiDB-lite"/>
    </source>
</evidence>
<proteinExistence type="predicted"/>
<keyword evidence="3" id="KW-1185">Reference proteome</keyword>